<dbReference type="Gene3D" id="3.90.1150.10">
    <property type="entry name" value="Aspartate Aminotransferase, domain 1"/>
    <property type="match status" value="1"/>
</dbReference>
<keyword evidence="2" id="KW-0032">Aminotransferase</keyword>
<dbReference type="PANTHER" id="PTHR46577:SF2">
    <property type="entry name" value="TRANSCRIPTIONAL REGULATORY PROTEIN"/>
    <property type="match status" value="1"/>
</dbReference>
<dbReference type="KEGG" id="vaq:FIV01_08675"/>
<dbReference type="GO" id="GO:0008483">
    <property type="term" value="F:transaminase activity"/>
    <property type="evidence" value="ECO:0007669"/>
    <property type="project" value="UniProtKB-KW"/>
</dbReference>
<organism evidence="9 10">
    <name type="scientific">Vibrio aquimaris</name>
    <dbReference type="NCBI Taxonomy" id="2587862"/>
    <lineage>
        <taxon>Bacteria</taxon>
        <taxon>Pseudomonadati</taxon>
        <taxon>Pseudomonadota</taxon>
        <taxon>Gammaproteobacteria</taxon>
        <taxon>Vibrionales</taxon>
        <taxon>Vibrionaceae</taxon>
        <taxon>Vibrio</taxon>
    </lineage>
</organism>
<dbReference type="Pfam" id="PF00392">
    <property type="entry name" value="GntR"/>
    <property type="match status" value="1"/>
</dbReference>
<dbReference type="PROSITE" id="PS50949">
    <property type="entry name" value="HTH_GNTR"/>
    <property type="match status" value="1"/>
</dbReference>
<dbReference type="Pfam" id="PF00155">
    <property type="entry name" value="Aminotran_1_2"/>
    <property type="match status" value="1"/>
</dbReference>
<dbReference type="InterPro" id="IPR004839">
    <property type="entry name" value="Aminotransferase_I/II_large"/>
</dbReference>
<keyword evidence="10" id="KW-1185">Reference proteome</keyword>
<dbReference type="GO" id="GO:0030170">
    <property type="term" value="F:pyridoxal phosphate binding"/>
    <property type="evidence" value="ECO:0007669"/>
    <property type="project" value="InterPro"/>
</dbReference>
<dbReference type="EMBL" id="CP045350">
    <property type="protein sequence ID" value="QFT26501.1"/>
    <property type="molecule type" value="Genomic_DNA"/>
</dbReference>
<evidence type="ECO:0000256" key="4">
    <source>
        <dbReference type="ARBA" id="ARBA00022898"/>
    </source>
</evidence>
<reference evidence="9 10" key="1">
    <citation type="submission" date="2019-10" db="EMBL/GenBank/DDBJ databases">
        <title>Complete genome sequence of Vibrio sp. strain THAF100, isolated from non-filtered water from the water column of tank 6 of a marine aquarium containing stony-coral fragments. Water maintained at 26 degree C.</title>
        <authorList>
            <person name="Ruckert C."/>
            <person name="Franco A."/>
            <person name="Kalinowski J."/>
            <person name="Glaeser S."/>
        </authorList>
    </citation>
    <scope>NUCLEOTIDE SEQUENCE [LARGE SCALE GENOMIC DNA]</scope>
    <source>
        <strain evidence="9 10">THAF100</strain>
    </source>
</reference>
<dbReference type="InterPro" id="IPR015422">
    <property type="entry name" value="PyrdxlP-dep_Trfase_small"/>
</dbReference>
<dbReference type="InterPro" id="IPR051446">
    <property type="entry name" value="HTH_trans_reg/aminotransferase"/>
</dbReference>
<comment type="similarity">
    <text evidence="1">In the C-terminal section; belongs to the class-I pyridoxal-phosphate-dependent aminotransferase family.</text>
</comment>
<dbReference type="InterPro" id="IPR036388">
    <property type="entry name" value="WH-like_DNA-bd_sf"/>
</dbReference>
<evidence type="ECO:0000313" key="10">
    <source>
        <dbReference type="Proteomes" id="UP000326936"/>
    </source>
</evidence>
<keyword evidence="5" id="KW-0805">Transcription regulation</keyword>
<evidence type="ECO:0000313" key="9">
    <source>
        <dbReference type="EMBL" id="QFT26501.1"/>
    </source>
</evidence>
<dbReference type="InterPro" id="IPR015424">
    <property type="entry name" value="PyrdxlP-dep_Trfase"/>
</dbReference>
<dbReference type="InterPro" id="IPR015421">
    <property type="entry name" value="PyrdxlP-dep_Trfase_major"/>
</dbReference>
<evidence type="ECO:0000256" key="3">
    <source>
        <dbReference type="ARBA" id="ARBA00022679"/>
    </source>
</evidence>
<dbReference type="SUPFAM" id="SSF46785">
    <property type="entry name" value="Winged helix' DNA-binding domain"/>
    <property type="match status" value="1"/>
</dbReference>
<evidence type="ECO:0000256" key="6">
    <source>
        <dbReference type="ARBA" id="ARBA00023125"/>
    </source>
</evidence>
<dbReference type="CDD" id="cd07377">
    <property type="entry name" value="WHTH_GntR"/>
    <property type="match status" value="1"/>
</dbReference>
<evidence type="ECO:0000256" key="5">
    <source>
        <dbReference type="ARBA" id="ARBA00023015"/>
    </source>
</evidence>
<keyword evidence="6" id="KW-0238">DNA-binding</keyword>
<dbReference type="AlphaFoldDB" id="A0A5P9CKG1"/>
<proteinExistence type="inferred from homology"/>
<dbReference type="CDD" id="cd00609">
    <property type="entry name" value="AAT_like"/>
    <property type="match status" value="1"/>
</dbReference>
<dbReference type="GO" id="GO:0003677">
    <property type="term" value="F:DNA binding"/>
    <property type="evidence" value="ECO:0007669"/>
    <property type="project" value="UniProtKB-KW"/>
</dbReference>
<protein>
    <submittedName>
        <fullName evidence="9">Putative HTH-type transcriptional regulator YdcR</fullName>
    </submittedName>
</protein>
<dbReference type="GO" id="GO:0003700">
    <property type="term" value="F:DNA-binding transcription factor activity"/>
    <property type="evidence" value="ECO:0007669"/>
    <property type="project" value="InterPro"/>
</dbReference>
<dbReference type="PANTHER" id="PTHR46577">
    <property type="entry name" value="HTH-TYPE TRANSCRIPTIONAL REGULATORY PROTEIN GABR"/>
    <property type="match status" value="1"/>
</dbReference>
<evidence type="ECO:0000256" key="1">
    <source>
        <dbReference type="ARBA" id="ARBA00005384"/>
    </source>
</evidence>
<dbReference type="SMART" id="SM00345">
    <property type="entry name" value="HTH_GNTR"/>
    <property type="match status" value="1"/>
</dbReference>
<dbReference type="SUPFAM" id="SSF53383">
    <property type="entry name" value="PLP-dependent transferases"/>
    <property type="match status" value="1"/>
</dbReference>
<keyword evidence="7" id="KW-0804">Transcription</keyword>
<dbReference type="Gene3D" id="1.10.10.10">
    <property type="entry name" value="Winged helix-like DNA-binding domain superfamily/Winged helix DNA-binding domain"/>
    <property type="match status" value="1"/>
</dbReference>
<evidence type="ECO:0000256" key="7">
    <source>
        <dbReference type="ARBA" id="ARBA00023163"/>
    </source>
</evidence>
<dbReference type="Proteomes" id="UP000326936">
    <property type="component" value="Chromosome"/>
</dbReference>
<name>A0A5P9CKG1_9VIBR</name>
<dbReference type="InterPro" id="IPR036390">
    <property type="entry name" value="WH_DNA-bd_sf"/>
</dbReference>
<keyword evidence="4" id="KW-0663">Pyridoxal phosphate</keyword>
<gene>
    <name evidence="9" type="primary">ydcR</name>
    <name evidence="9" type="ORF">FIV01_08675</name>
</gene>
<dbReference type="InterPro" id="IPR000524">
    <property type="entry name" value="Tscrpt_reg_HTH_GntR"/>
</dbReference>
<evidence type="ECO:0000256" key="2">
    <source>
        <dbReference type="ARBA" id="ARBA00022576"/>
    </source>
</evidence>
<feature type="domain" description="HTH gntR-type" evidence="8">
    <location>
        <begin position="10"/>
        <end position="78"/>
    </location>
</feature>
<accession>A0A5P9CKG1</accession>
<keyword evidence="3" id="KW-0808">Transferase</keyword>
<dbReference type="FunFam" id="3.40.640.10:FF:000023">
    <property type="entry name" value="Transcriptional regulator, GntR family"/>
    <property type="match status" value="1"/>
</dbReference>
<sequence>MLFIEGEGHMTRYQQLAEQLKLQIKSGIWRSGEKVPSVRVTSRNCSVSASTVLQAYQLLESKGWLVAKPQSGFFVTPIMDRVLLESCEKFIRPKYNDKLYEFLQSNTNVGIALGCAFPDPDLFPLQSLNRHLASAGRKMPTQSVFNNMPPGNESLRRQIAQRYINHGLTVSHDDIVITSGAMEALNLSLQVVTNPGDSVVIEAPAFYGAIQAIERLGLKAIEVPVDLEEGLLVDQFEKLISQNNIRACWLMPSFHNPTGTCLSTEKRRKIIELAKQYHLAVVEDDVYSELYFGELRPIPLKYWDEEDRVLLCGSFSKSLCPGYRIGWVVNRKLHQRLEKAQLVSTLSGSVPVQEGVAHFLQYESLDSHYRKLRKELSYRQQSFIEVLQRHIPANVKMTLPRGGYFIWLKLGEKIDTYRMYRNLKMKGISIAYGCLFSAREKFQDCMRLNTSYEMTPELAKAIKHIAMEVNG</sequence>
<dbReference type="Gene3D" id="3.40.640.10">
    <property type="entry name" value="Type I PLP-dependent aspartate aminotransferase-like (Major domain)"/>
    <property type="match status" value="1"/>
</dbReference>
<evidence type="ECO:0000259" key="8">
    <source>
        <dbReference type="PROSITE" id="PS50949"/>
    </source>
</evidence>